<dbReference type="AlphaFoldDB" id="A0A1L3MJW8"/>
<feature type="domain" description="Major facilitator superfamily (MFS) profile" evidence="8">
    <location>
        <begin position="12"/>
        <end position="402"/>
    </location>
</feature>
<feature type="transmembrane region" description="Helical" evidence="7">
    <location>
        <begin position="261"/>
        <end position="278"/>
    </location>
</feature>
<keyword evidence="2" id="KW-0813">Transport</keyword>
<organism evidence="9 10">
    <name type="scientific">Janibacter indicus</name>
    <dbReference type="NCBI Taxonomy" id="857417"/>
    <lineage>
        <taxon>Bacteria</taxon>
        <taxon>Bacillati</taxon>
        <taxon>Actinomycetota</taxon>
        <taxon>Actinomycetes</taxon>
        <taxon>Micrococcales</taxon>
        <taxon>Intrasporangiaceae</taxon>
        <taxon>Janibacter</taxon>
    </lineage>
</organism>
<dbReference type="Gene3D" id="1.20.1250.20">
    <property type="entry name" value="MFS general substrate transporter like domains"/>
    <property type="match status" value="1"/>
</dbReference>
<evidence type="ECO:0000259" key="8">
    <source>
        <dbReference type="PROSITE" id="PS50850"/>
    </source>
</evidence>
<sequence>MERGAMTTRVTTGFGKAYGWILSASTVSAMGDGIRFTALPLLSVAVLSDPFQIALVTSATTVPWLVLGLPVGAYADRADRVRMMIGADVFRAGGLLVAVALLLTGHLTFVPLLLLGLVLGIGEVVFDCASFAVLPSVVPASRLEAANGRLFTAQTVSRDMLGHLAGGVLFTLGRAVPLVVNVVSFVVSALLLRNLPRQAQRPFEERNLWREVVDGARHIARDRLLATLTAAAGVINAVYLGQVAVFVLFVTDVLRLGPTGYSLLLAGGALGGIAGGLVTEHLVAKVGRRAALVGGLVLVGGAGAGVVAGTVVTTALGYFAMGFGLMVWNVVAVSLRQTIVPDHLLGRTIGAYRVVAWGTMPLGAAAFGALAQVWGSRWAFGVGAVVILLLAVPVALVLAGDARLRVPVIGKDCSGAEKL</sequence>
<keyword evidence="10" id="KW-1185">Reference proteome</keyword>
<evidence type="ECO:0000256" key="2">
    <source>
        <dbReference type="ARBA" id="ARBA00022448"/>
    </source>
</evidence>
<keyword evidence="3" id="KW-1003">Cell membrane</keyword>
<dbReference type="KEGG" id="jte:ASJ30_14510"/>
<evidence type="ECO:0000313" key="10">
    <source>
        <dbReference type="Proteomes" id="UP000182938"/>
    </source>
</evidence>
<proteinExistence type="predicted"/>
<feature type="transmembrane region" description="Helical" evidence="7">
    <location>
        <begin position="380"/>
        <end position="399"/>
    </location>
</feature>
<dbReference type="Pfam" id="PF05977">
    <property type="entry name" value="MFS_3"/>
    <property type="match status" value="1"/>
</dbReference>
<feature type="transmembrane region" description="Helical" evidence="7">
    <location>
        <begin position="95"/>
        <end position="121"/>
    </location>
</feature>
<name>A0A1L3MJW8_9MICO</name>
<dbReference type="GO" id="GO:0005886">
    <property type="term" value="C:plasma membrane"/>
    <property type="evidence" value="ECO:0007669"/>
    <property type="project" value="UniProtKB-SubCell"/>
</dbReference>
<feature type="transmembrane region" description="Helical" evidence="7">
    <location>
        <begin position="290"/>
        <end position="309"/>
    </location>
</feature>
<feature type="transmembrane region" description="Helical" evidence="7">
    <location>
        <begin position="168"/>
        <end position="192"/>
    </location>
</feature>
<dbReference type="InterPro" id="IPR036259">
    <property type="entry name" value="MFS_trans_sf"/>
</dbReference>
<feature type="transmembrane region" description="Helical" evidence="7">
    <location>
        <begin position="51"/>
        <end position="74"/>
    </location>
</feature>
<comment type="subcellular location">
    <subcellularLocation>
        <location evidence="1">Cell membrane</location>
        <topology evidence="1">Multi-pass membrane protein</topology>
    </subcellularLocation>
</comment>
<evidence type="ECO:0000256" key="6">
    <source>
        <dbReference type="ARBA" id="ARBA00023136"/>
    </source>
</evidence>
<evidence type="ECO:0000256" key="1">
    <source>
        <dbReference type="ARBA" id="ARBA00004651"/>
    </source>
</evidence>
<dbReference type="GO" id="GO:0022857">
    <property type="term" value="F:transmembrane transporter activity"/>
    <property type="evidence" value="ECO:0007669"/>
    <property type="project" value="InterPro"/>
</dbReference>
<evidence type="ECO:0000256" key="7">
    <source>
        <dbReference type="SAM" id="Phobius"/>
    </source>
</evidence>
<gene>
    <name evidence="9" type="ORF">ASJ30_14510</name>
</gene>
<dbReference type="EMBL" id="CP013290">
    <property type="protein sequence ID" value="APH02596.1"/>
    <property type="molecule type" value="Genomic_DNA"/>
</dbReference>
<keyword evidence="4 7" id="KW-0812">Transmembrane</keyword>
<dbReference type="InterPro" id="IPR020846">
    <property type="entry name" value="MFS_dom"/>
</dbReference>
<protein>
    <recommendedName>
        <fullName evidence="8">Major facilitator superfamily (MFS) profile domain-containing protein</fullName>
    </recommendedName>
</protein>
<dbReference type="SUPFAM" id="SSF103473">
    <property type="entry name" value="MFS general substrate transporter"/>
    <property type="match status" value="1"/>
</dbReference>
<dbReference type="Proteomes" id="UP000182938">
    <property type="component" value="Chromosome"/>
</dbReference>
<accession>A0A1L3MJW8</accession>
<evidence type="ECO:0000256" key="5">
    <source>
        <dbReference type="ARBA" id="ARBA00022989"/>
    </source>
</evidence>
<keyword evidence="5 7" id="KW-1133">Transmembrane helix</keyword>
<reference evidence="9 10" key="1">
    <citation type="submission" date="2015-11" db="EMBL/GenBank/DDBJ databases">
        <authorList>
            <person name="Zhang Y."/>
            <person name="Guo Z."/>
        </authorList>
    </citation>
    <scope>NUCLEOTIDE SEQUENCE [LARGE SCALE GENOMIC DNA]</scope>
    <source>
        <strain evidence="9 10">YFY001</strain>
    </source>
</reference>
<evidence type="ECO:0000256" key="4">
    <source>
        <dbReference type="ARBA" id="ARBA00022692"/>
    </source>
</evidence>
<evidence type="ECO:0000313" key="9">
    <source>
        <dbReference type="EMBL" id="APH02596.1"/>
    </source>
</evidence>
<feature type="transmembrane region" description="Helical" evidence="7">
    <location>
        <begin position="224"/>
        <end position="249"/>
    </location>
</feature>
<feature type="transmembrane region" description="Helical" evidence="7">
    <location>
        <begin position="315"/>
        <end position="333"/>
    </location>
</feature>
<dbReference type="PANTHER" id="PTHR23513:SF6">
    <property type="entry name" value="MAJOR FACILITATOR SUPERFAMILY ASSOCIATED DOMAIN-CONTAINING PROTEIN"/>
    <property type="match status" value="1"/>
</dbReference>
<dbReference type="PROSITE" id="PS50850">
    <property type="entry name" value="MFS"/>
    <property type="match status" value="1"/>
</dbReference>
<evidence type="ECO:0000256" key="3">
    <source>
        <dbReference type="ARBA" id="ARBA00022475"/>
    </source>
</evidence>
<feature type="transmembrane region" description="Helical" evidence="7">
    <location>
        <begin position="354"/>
        <end position="374"/>
    </location>
</feature>
<dbReference type="InterPro" id="IPR010290">
    <property type="entry name" value="TM_effector"/>
</dbReference>
<dbReference type="CDD" id="cd06173">
    <property type="entry name" value="MFS_MefA_like"/>
    <property type="match status" value="1"/>
</dbReference>
<dbReference type="PANTHER" id="PTHR23513">
    <property type="entry name" value="INTEGRAL MEMBRANE EFFLUX PROTEIN-RELATED"/>
    <property type="match status" value="1"/>
</dbReference>
<keyword evidence="6 7" id="KW-0472">Membrane</keyword>